<dbReference type="RefSeq" id="WP_210597520.1">
    <property type="nucleotide sequence ID" value="NZ_JAGKSQ010000004.1"/>
</dbReference>
<sequence>MILARYKRISSIELEIDMTTYEIHSLFGEPDSSGFVEYFDTFRMTYSFDDYAASFENEGIDSYVTTVQISPRKYAECIGEERLLDLLNEIGTTI</sequence>
<proteinExistence type="predicted"/>
<dbReference type="AlphaFoldDB" id="A0A940WWK2"/>
<evidence type="ECO:0000313" key="1">
    <source>
        <dbReference type="EMBL" id="MBP3951832.1"/>
    </source>
</evidence>
<evidence type="ECO:0000313" key="2">
    <source>
        <dbReference type="Proteomes" id="UP000678228"/>
    </source>
</evidence>
<comment type="caution">
    <text evidence="1">The sequence shown here is derived from an EMBL/GenBank/DDBJ whole genome shotgun (WGS) entry which is preliminary data.</text>
</comment>
<keyword evidence="2" id="KW-1185">Reference proteome</keyword>
<dbReference type="Proteomes" id="UP000678228">
    <property type="component" value="Unassembled WGS sequence"/>
</dbReference>
<organism evidence="1 2">
    <name type="scientific">Halalkalibacter suaedae</name>
    <dbReference type="NCBI Taxonomy" id="2822140"/>
    <lineage>
        <taxon>Bacteria</taxon>
        <taxon>Bacillati</taxon>
        <taxon>Bacillota</taxon>
        <taxon>Bacilli</taxon>
        <taxon>Bacillales</taxon>
        <taxon>Bacillaceae</taxon>
        <taxon>Halalkalibacter</taxon>
    </lineage>
</organism>
<protein>
    <submittedName>
        <fullName evidence="1">Uncharacterized protein</fullName>
    </submittedName>
</protein>
<dbReference type="EMBL" id="JAGKSQ010000004">
    <property type="protein sequence ID" value="MBP3951832.1"/>
    <property type="molecule type" value="Genomic_DNA"/>
</dbReference>
<accession>A0A940WWK2</accession>
<name>A0A940WWK2_9BACI</name>
<reference evidence="1" key="1">
    <citation type="submission" date="2021-03" db="EMBL/GenBank/DDBJ databases">
        <title>Bacillus suaedae sp. nov., isolated from Suaeda aralocaspica.</title>
        <authorList>
            <person name="Lei R.F.R."/>
        </authorList>
    </citation>
    <scope>NUCLEOTIDE SEQUENCE</scope>
    <source>
        <strain evidence="1">YZJH907-2</strain>
    </source>
</reference>
<gene>
    <name evidence="1" type="ORF">J7W16_11885</name>
</gene>